<dbReference type="InterPro" id="IPR000014">
    <property type="entry name" value="PAS"/>
</dbReference>
<dbReference type="InterPro" id="IPR029016">
    <property type="entry name" value="GAF-like_dom_sf"/>
</dbReference>
<dbReference type="SMART" id="SM00091">
    <property type="entry name" value="PAS"/>
    <property type="match status" value="2"/>
</dbReference>
<comment type="catalytic activity">
    <reaction evidence="1">
        <text>ATP + protein L-histidine = ADP + protein N-phospho-L-histidine.</text>
        <dbReference type="EC" id="2.7.13.3"/>
    </reaction>
</comment>
<dbReference type="PROSITE" id="PS50046">
    <property type="entry name" value="PHYTOCHROME_2"/>
    <property type="match status" value="1"/>
</dbReference>
<reference evidence="12" key="1">
    <citation type="journal article" date="2021" name="Science">
        <title>Hunting the eagle killer: A cyanobacterial neurotoxin causes vacuolar myelinopathy.</title>
        <authorList>
            <person name="Breinlinger S."/>
            <person name="Phillips T.J."/>
            <person name="Haram B.N."/>
            <person name="Mares J."/>
            <person name="Martinez Yerena J.A."/>
            <person name="Hrouzek P."/>
            <person name="Sobotka R."/>
            <person name="Henderson W.M."/>
            <person name="Schmieder P."/>
            <person name="Williams S.M."/>
            <person name="Lauderdale J.D."/>
            <person name="Wilde H.D."/>
            <person name="Gerrin W."/>
            <person name="Kust A."/>
            <person name="Washington J.W."/>
            <person name="Wagner C."/>
            <person name="Geier B."/>
            <person name="Liebeke M."/>
            <person name="Enke H."/>
            <person name="Niedermeyer T.H.J."/>
            <person name="Wilde S.B."/>
        </authorList>
    </citation>
    <scope>NUCLEOTIDE SEQUENCE [LARGE SCALE GENOMIC DNA]</scope>
    <source>
        <strain evidence="12">Thurmond2011</strain>
    </source>
</reference>
<evidence type="ECO:0000256" key="3">
    <source>
        <dbReference type="ARBA" id="ARBA00012438"/>
    </source>
</evidence>
<dbReference type="Gene3D" id="3.30.565.10">
    <property type="entry name" value="Histidine kinase-like ATPase, C-terminal domain"/>
    <property type="match status" value="1"/>
</dbReference>
<feature type="domain" description="Histidine kinase" evidence="9">
    <location>
        <begin position="477"/>
        <end position="703"/>
    </location>
</feature>
<proteinExistence type="inferred from homology"/>
<evidence type="ECO:0000259" key="9">
    <source>
        <dbReference type="PROSITE" id="PS50109"/>
    </source>
</evidence>
<evidence type="ECO:0000256" key="5">
    <source>
        <dbReference type="ARBA" id="ARBA00022679"/>
    </source>
</evidence>
<dbReference type="InterPro" id="IPR001610">
    <property type="entry name" value="PAC"/>
</dbReference>
<dbReference type="NCBIfam" id="TIGR00229">
    <property type="entry name" value="sensory_box"/>
    <property type="match status" value="1"/>
</dbReference>
<evidence type="ECO:0000256" key="6">
    <source>
        <dbReference type="ARBA" id="ARBA00022777"/>
    </source>
</evidence>
<dbReference type="SMART" id="SM00086">
    <property type="entry name" value="PAC"/>
    <property type="match status" value="2"/>
</dbReference>
<dbReference type="InterPro" id="IPR005467">
    <property type="entry name" value="His_kinase_dom"/>
</dbReference>
<dbReference type="Pfam" id="PF01590">
    <property type="entry name" value="GAF"/>
    <property type="match status" value="1"/>
</dbReference>
<dbReference type="Pfam" id="PF08447">
    <property type="entry name" value="PAS_3"/>
    <property type="match status" value="1"/>
</dbReference>
<dbReference type="SUPFAM" id="SSF55785">
    <property type="entry name" value="PYP-like sensor domain (PAS domain)"/>
    <property type="match status" value="2"/>
</dbReference>
<dbReference type="InterPro" id="IPR036097">
    <property type="entry name" value="HisK_dim/P_sf"/>
</dbReference>
<dbReference type="InterPro" id="IPR016132">
    <property type="entry name" value="Phyto_chromo_attachment"/>
</dbReference>
<dbReference type="RefSeq" id="WP_208350100.1">
    <property type="nucleotide sequence ID" value="NZ_JAALHA020000024.1"/>
</dbReference>
<gene>
    <name evidence="11" type="ORF">G7B40_033340</name>
</gene>
<keyword evidence="5" id="KW-0808">Transferase</keyword>
<dbReference type="Gene3D" id="3.30.450.20">
    <property type="entry name" value="PAS domain"/>
    <property type="match status" value="2"/>
</dbReference>
<dbReference type="CDD" id="cd00130">
    <property type="entry name" value="PAS"/>
    <property type="match status" value="2"/>
</dbReference>
<keyword evidence="6" id="KW-0418">Kinase</keyword>
<evidence type="ECO:0000256" key="2">
    <source>
        <dbReference type="ARBA" id="ARBA00006402"/>
    </source>
</evidence>
<dbReference type="InterPro" id="IPR003594">
    <property type="entry name" value="HATPase_dom"/>
</dbReference>
<evidence type="ECO:0000259" key="10">
    <source>
        <dbReference type="PROSITE" id="PS50112"/>
    </source>
</evidence>
<dbReference type="Proteomes" id="UP000667802">
    <property type="component" value="Unassembled WGS sequence"/>
</dbReference>
<keyword evidence="7" id="KW-0175">Coiled coil</keyword>
<dbReference type="SUPFAM" id="SSF47384">
    <property type="entry name" value="Homodimeric domain of signal transducing histidine kinase"/>
    <property type="match status" value="1"/>
</dbReference>
<name>A0AAP5IFE8_9CYAN</name>
<dbReference type="Gene3D" id="1.10.287.130">
    <property type="match status" value="1"/>
</dbReference>
<feature type="domain" description="PAS" evidence="10">
    <location>
        <begin position="146"/>
        <end position="193"/>
    </location>
</feature>
<evidence type="ECO:0000259" key="8">
    <source>
        <dbReference type="PROSITE" id="PS50046"/>
    </source>
</evidence>
<feature type="domain" description="Phytochrome chromophore attachment site" evidence="8">
    <location>
        <begin position="290"/>
        <end position="425"/>
    </location>
</feature>
<comment type="similarity">
    <text evidence="2">In the N-terminal section; belongs to the phytochrome family.</text>
</comment>
<dbReference type="SUPFAM" id="SSF55781">
    <property type="entry name" value="GAF domain-like"/>
    <property type="match status" value="1"/>
</dbReference>
<dbReference type="InterPro" id="IPR036890">
    <property type="entry name" value="HATPase_C_sf"/>
</dbReference>
<dbReference type="SUPFAM" id="SSF55874">
    <property type="entry name" value="ATPase domain of HSP90 chaperone/DNA topoisomerase II/histidine kinase"/>
    <property type="match status" value="1"/>
</dbReference>
<dbReference type="Pfam" id="PF02518">
    <property type="entry name" value="HATPase_c"/>
    <property type="match status" value="1"/>
</dbReference>
<dbReference type="InterPro" id="IPR035965">
    <property type="entry name" value="PAS-like_dom_sf"/>
</dbReference>
<dbReference type="AlphaFoldDB" id="A0AAP5IFE8"/>
<dbReference type="GO" id="GO:0000155">
    <property type="term" value="F:phosphorelay sensor kinase activity"/>
    <property type="evidence" value="ECO:0007669"/>
    <property type="project" value="InterPro"/>
</dbReference>
<dbReference type="SMART" id="SM00387">
    <property type="entry name" value="HATPase_c"/>
    <property type="match status" value="1"/>
</dbReference>
<dbReference type="PANTHER" id="PTHR43304:SF1">
    <property type="entry name" value="PAC DOMAIN-CONTAINING PROTEIN"/>
    <property type="match status" value="1"/>
</dbReference>
<evidence type="ECO:0000256" key="4">
    <source>
        <dbReference type="ARBA" id="ARBA00022553"/>
    </source>
</evidence>
<dbReference type="EMBL" id="JAALHA020000024">
    <property type="protein sequence ID" value="MDR9899409.1"/>
    <property type="molecule type" value="Genomic_DNA"/>
</dbReference>
<organism evidence="11 12">
    <name type="scientific">Aetokthonos hydrillicola Thurmond2011</name>
    <dbReference type="NCBI Taxonomy" id="2712845"/>
    <lineage>
        <taxon>Bacteria</taxon>
        <taxon>Bacillati</taxon>
        <taxon>Cyanobacteriota</taxon>
        <taxon>Cyanophyceae</taxon>
        <taxon>Nostocales</taxon>
        <taxon>Hapalosiphonaceae</taxon>
        <taxon>Aetokthonos</taxon>
    </lineage>
</organism>
<dbReference type="InterPro" id="IPR003018">
    <property type="entry name" value="GAF"/>
</dbReference>
<dbReference type="PANTHER" id="PTHR43304">
    <property type="entry name" value="PHYTOCHROME-LIKE PROTEIN CPH1"/>
    <property type="match status" value="1"/>
</dbReference>
<sequence length="706" mass="80546">MDETVNALHTPEKEALRLLEKIAANLSGMIFQLLQRQDGSKSILYASSGCRDLFELEPEDVQQDFQAIYNLIHPEDIKAFEESIATSSTRIIPWRWEGRIITNSNKLKWIQGTACPEIQKEGDVVWDGFLTNITDRKQAELSLWESEQKFSKAFRCSPTPISILKLQDGRYVDANDAFVEISGFSREEVINRTPGELNIWNNSAEGARIQRMLLEEGFVRNLEAEFYTKSGELKVVLFSAEMITLGEQACVLCVMNDITQRKKTEELLLLSAKRDRLFSQTLTRIRHSLNLDQVLHTTVNEVRQFLQADRVFIALRDTLGKSKILAESVDPEYPSVLNWKPEHEIYLLELRKLLTTHRVRVVEDITQVTSPELQGLYQEFRTRATLAVPIILNDEWFGALVANQCREARHWTAMEIDLLQQMSEQVAIAIQQAQLYQELAELNANLELQVQDRTAQLQQKMEEIQELSRVKDVVLHTVSHDLRTTVMGNLMVLNNLLNNSVEDKQQRDDSSPLVISRRVIERMIQGNDRQLGMIDSLLEIHASIEQGVVLRTEAVNLSTLVTDIINHSSHLISQNQANVNNLIPADLPPVIADPVQLQKVFVNLLTQSLQNNPPGLNFTLKATIERGVIRCIIQDDGVRMSKLECNRLFDLYVRDPQARCSTSIGLKMFLCRQIIKAHRGEMGVFSGNRKQGLTFWFTLPIATQQL</sequence>
<dbReference type="PROSITE" id="PS50109">
    <property type="entry name" value="HIS_KIN"/>
    <property type="match status" value="1"/>
</dbReference>
<dbReference type="EC" id="2.7.13.3" evidence="3"/>
<evidence type="ECO:0000256" key="1">
    <source>
        <dbReference type="ARBA" id="ARBA00000085"/>
    </source>
</evidence>
<feature type="coiled-coil region" evidence="7">
    <location>
        <begin position="419"/>
        <end position="470"/>
    </location>
</feature>
<dbReference type="InterPro" id="IPR052162">
    <property type="entry name" value="Sensor_kinase/Photoreceptor"/>
</dbReference>
<evidence type="ECO:0000313" key="11">
    <source>
        <dbReference type="EMBL" id="MDR9899409.1"/>
    </source>
</evidence>
<evidence type="ECO:0000256" key="7">
    <source>
        <dbReference type="SAM" id="Coils"/>
    </source>
</evidence>
<feature type="domain" description="PAS" evidence="10">
    <location>
        <begin position="38"/>
        <end position="84"/>
    </location>
</feature>
<evidence type="ECO:0000313" key="12">
    <source>
        <dbReference type="Proteomes" id="UP000667802"/>
    </source>
</evidence>
<protein>
    <recommendedName>
        <fullName evidence="3">histidine kinase</fullName>
        <ecNumber evidence="3">2.7.13.3</ecNumber>
    </recommendedName>
</protein>
<accession>A0AAP5IFE8</accession>
<keyword evidence="12" id="KW-1185">Reference proteome</keyword>
<dbReference type="Pfam" id="PF13426">
    <property type="entry name" value="PAS_9"/>
    <property type="match status" value="1"/>
</dbReference>
<comment type="caution">
    <text evidence="11">The sequence shown here is derived from an EMBL/GenBank/DDBJ whole genome shotgun (WGS) entry which is preliminary data.</text>
</comment>
<dbReference type="InterPro" id="IPR013655">
    <property type="entry name" value="PAS_fold_3"/>
</dbReference>
<dbReference type="Gene3D" id="3.30.450.40">
    <property type="match status" value="1"/>
</dbReference>
<dbReference type="SMART" id="SM00065">
    <property type="entry name" value="GAF"/>
    <property type="match status" value="1"/>
</dbReference>
<keyword evidence="4" id="KW-0597">Phosphoprotein</keyword>
<dbReference type="PROSITE" id="PS50112">
    <property type="entry name" value="PAS"/>
    <property type="match status" value="2"/>
</dbReference>